<sequence>MQSNLLKKLKFSECNPEGPSEPGAAPSPTAAGIVSNALAPTDLAAPLAPAHSPALGHLGTPPPCCEIAARLECPFKLESFVLPPLGQPTVGTGANLGFLKPIPPPKPTFKPIPARPKTPKTAKAERALINNKISRNLESVTPSAQIALETLAWSTRAETYNCCKRQNCKRVSEFRRELRIATT</sequence>
<reference evidence="3" key="1">
    <citation type="submission" date="2014-03" db="EMBL/GenBank/DDBJ databases">
        <authorList>
            <person name="Aksoy S."/>
            <person name="Warren W."/>
            <person name="Wilson R.K."/>
        </authorList>
    </citation>
    <scope>NUCLEOTIDE SEQUENCE [LARGE SCALE GENOMIC DNA]</scope>
    <source>
        <strain evidence="3">IAEA</strain>
    </source>
</reference>
<dbReference type="AlphaFoldDB" id="A0A1A9ZAK2"/>
<evidence type="ECO:0000313" key="2">
    <source>
        <dbReference type="EnsemblMetazoa" id="GPAI008740-PA"/>
    </source>
</evidence>
<keyword evidence="3" id="KW-1185">Reference proteome</keyword>
<accession>A0A1A9ZAK2</accession>
<proteinExistence type="predicted"/>
<evidence type="ECO:0000256" key="1">
    <source>
        <dbReference type="SAM" id="MobiDB-lite"/>
    </source>
</evidence>
<organism evidence="2 3">
    <name type="scientific">Glossina pallidipes</name>
    <name type="common">Tsetse fly</name>
    <dbReference type="NCBI Taxonomy" id="7398"/>
    <lineage>
        <taxon>Eukaryota</taxon>
        <taxon>Metazoa</taxon>
        <taxon>Ecdysozoa</taxon>
        <taxon>Arthropoda</taxon>
        <taxon>Hexapoda</taxon>
        <taxon>Insecta</taxon>
        <taxon>Pterygota</taxon>
        <taxon>Neoptera</taxon>
        <taxon>Endopterygota</taxon>
        <taxon>Diptera</taxon>
        <taxon>Brachycera</taxon>
        <taxon>Muscomorpha</taxon>
        <taxon>Hippoboscoidea</taxon>
        <taxon>Glossinidae</taxon>
        <taxon>Glossina</taxon>
    </lineage>
</organism>
<dbReference type="VEuPathDB" id="VectorBase:GPAI008740"/>
<dbReference type="EnsemblMetazoa" id="GPAI008740-RA">
    <property type="protein sequence ID" value="GPAI008740-PA"/>
    <property type="gene ID" value="GPAI008740"/>
</dbReference>
<reference evidence="2" key="2">
    <citation type="submission" date="2020-05" db="UniProtKB">
        <authorList>
            <consortium name="EnsemblMetazoa"/>
        </authorList>
    </citation>
    <scope>IDENTIFICATION</scope>
    <source>
        <strain evidence="2">IAEA</strain>
    </source>
</reference>
<protein>
    <submittedName>
        <fullName evidence="2">Uncharacterized protein</fullName>
    </submittedName>
</protein>
<feature type="region of interest" description="Disordered" evidence="1">
    <location>
        <begin position="12"/>
        <end position="31"/>
    </location>
</feature>
<name>A0A1A9ZAK2_GLOPL</name>
<dbReference type="Proteomes" id="UP000092445">
    <property type="component" value="Unassembled WGS sequence"/>
</dbReference>
<evidence type="ECO:0000313" key="3">
    <source>
        <dbReference type="Proteomes" id="UP000092445"/>
    </source>
</evidence>